<evidence type="ECO:0000313" key="2">
    <source>
        <dbReference type="Proteomes" id="UP001629230"/>
    </source>
</evidence>
<protein>
    <submittedName>
        <fullName evidence="1">Uncharacterized protein</fullName>
    </submittedName>
</protein>
<dbReference type="Proteomes" id="UP001629230">
    <property type="component" value="Unassembled WGS sequence"/>
</dbReference>
<dbReference type="RefSeq" id="WP_408180508.1">
    <property type="nucleotide sequence ID" value="NZ_JAQQEZ010000033.1"/>
</dbReference>
<accession>A0ABW9B0U2</accession>
<sequence length="138" mass="15723">MSEADDYMGSRFALLGRLRHSRMRIGRGELVGDLTTIGRHADAKIETMGMLRAMVRFNVTPGKRLNNPPSDNSAFEVHLRFDSEAECVAYADMRPWPNRPVQQTVPLGSENFQLHIVEVALRQFVKECSGTRRRRPPQ</sequence>
<organism evidence="1 2">
    <name type="scientific">Paraburkholderia dipogonis</name>
    <dbReference type="NCBI Taxonomy" id="1211383"/>
    <lineage>
        <taxon>Bacteria</taxon>
        <taxon>Pseudomonadati</taxon>
        <taxon>Pseudomonadota</taxon>
        <taxon>Betaproteobacteria</taxon>
        <taxon>Burkholderiales</taxon>
        <taxon>Burkholderiaceae</taxon>
        <taxon>Paraburkholderia</taxon>
    </lineage>
</organism>
<proteinExistence type="predicted"/>
<evidence type="ECO:0000313" key="1">
    <source>
        <dbReference type="EMBL" id="MFM0005846.1"/>
    </source>
</evidence>
<reference evidence="1 2" key="1">
    <citation type="journal article" date="2024" name="Chem. Sci.">
        <title>Discovery of megapolipeptins by genome mining of a Burkholderiales bacteria collection.</title>
        <authorList>
            <person name="Paulo B.S."/>
            <person name="Recchia M.J.J."/>
            <person name="Lee S."/>
            <person name="Fergusson C.H."/>
            <person name="Romanowski S.B."/>
            <person name="Hernandez A."/>
            <person name="Krull N."/>
            <person name="Liu D.Y."/>
            <person name="Cavanagh H."/>
            <person name="Bos A."/>
            <person name="Gray C.A."/>
            <person name="Murphy B.T."/>
            <person name="Linington R.G."/>
            <person name="Eustaquio A.S."/>
        </authorList>
    </citation>
    <scope>NUCLEOTIDE SEQUENCE [LARGE SCALE GENOMIC DNA]</scope>
    <source>
        <strain evidence="1 2">RL17-350-BIC-A</strain>
    </source>
</reference>
<keyword evidence="2" id="KW-1185">Reference proteome</keyword>
<comment type="caution">
    <text evidence="1">The sequence shown here is derived from an EMBL/GenBank/DDBJ whole genome shotgun (WGS) entry which is preliminary data.</text>
</comment>
<dbReference type="EMBL" id="JAQQEZ010000033">
    <property type="protein sequence ID" value="MFM0005846.1"/>
    <property type="molecule type" value="Genomic_DNA"/>
</dbReference>
<gene>
    <name evidence="1" type="ORF">PQR57_33220</name>
</gene>
<name>A0ABW9B0U2_9BURK</name>